<dbReference type="Pfam" id="PF00617">
    <property type="entry name" value="RasGEF"/>
    <property type="match status" value="1"/>
</dbReference>
<dbReference type="Proteomes" id="UP001158576">
    <property type="component" value="Chromosome 1"/>
</dbReference>
<feature type="domain" description="Ras-GEF" evidence="3">
    <location>
        <begin position="276"/>
        <end position="510"/>
    </location>
</feature>
<dbReference type="PROSITE" id="PS50009">
    <property type="entry name" value="RASGEF_CAT"/>
    <property type="match status" value="1"/>
</dbReference>
<keyword evidence="5" id="KW-1185">Reference proteome</keyword>
<evidence type="ECO:0000256" key="1">
    <source>
        <dbReference type="ARBA" id="ARBA00022658"/>
    </source>
</evidence>
<name>A0ABN7SSN1_OIKDI</name>
<evidence type="ECO:0000313" key="4">
    <source>
        <dbReference type="EMBL" id="CAG5104991.1"/>
    </source>
</evidence>
<dbReference type="PANTHER" id="PTHR23113">
    <property type="entry name" value="GUANINE NUCLEOTIDE EXCHANGE FACTOR"/>
    <property type="match status" value="1"/>
</dbReference>
<dbReference type="InterPro" id="IPR036964">
    <property type="entry name" value="RASGEF_cat_dom_sf"/>
</dbReference>
<evidence type="ECO:0000259" key="3">
    <source>
        <dbReference type="PROSITE" id="PS50009"/>
    </source>
</evidence>
<dbReference type="InterPro" id="IPR001895">
    <property type="entry name" value="RASGEF_cat_dom"/>
</dbReference>
<evidence type="ECO:0000313" key="5">
    <source>
        <dbReference type="Proteomes" id="UP001158576"/>
    </source>
</evidence>
<dbReference type="EMBL" id="OU015566">
    <property type="protein sequence ID" value="CAG5104991.1"/>
    <property type="molecule type" value="Genomic_DNA"/>
</dbReference>
<dbReference type="Gene3D" id="1.10.840.10">
    <property type="entry name" value="Ras guanine-nucleotide exchange factors catalytic domain"/>
    <property type="match status" value="1"/>
</dbReference>
<protein>
    <submittedName>
        <fullName evidence="4">Oidioi.mRNA.OKI2018_I69.chr1.g1735.t2.cds</fullName>
    </submittedName>
</protein>
<keyword evidence="1 2" id="KW-0344">Guanine-nucleotide releasing factor</keyword>
<gene>
    <name evidence="4" type="ORF">OKIOD_LOCUS10500</name>
</gene>
<dbReference type="InterPro" id="IPR008937">
    <property type="entry name" value="Ras-like_GEF"/>
</dbReference>
<dbReference type="SMART" id="SM00147">
    <property type="entry name" value="RasGEF"/>
    <property type="match status" value="1"/>
</dbReference>
<sequence>MTEELQNLVLDVLLQQAPGFAGSRISYRNSRISVNTEATNNDSFVKDSLRDVSAESDHERLIYLLIGRALFGQPNVLLEGLAERALRPAPGCCLKNTQTISESENNLLAVSASQPPTPLKSHIKRRRTRRVQSTFIPETINFDASLCNNQKALIGAMDHWVAAFPRDFAHKEFLDKFNEICHIVGQLNIEEEAESRRVGWAASNALTSPVISRRNNFHNKRQFVKMKEANTIELQNQVQFQVNSAILTSMSLIRNRGCTNGSSSARVQLKNLSGNSPEPFAEHLTYLEQNQMDKITSSEICEEVMGKERGKVALNNVSHYLCWSSRLSELVASQIVSCQKLSDRVEMIEFFLDAALSCCRLGNLNSCMALTAGLSSPCVQRLSKTWDKIEDTKIKVLQHICDPQGNFSNYRVILKMFEAEGNTPVLIPIFSIFLKDCYFRLKPCMNPGDLAADQQLKCWKELTGPIADFDHWRSKRIQFTKRERLITYMSSYQALDEKELFDHSFSIQNPSGSFEKSQRRLFRSMKNERSTG</sequence>
<dbReference type="PANTHER" id="PTHR23113:SF356">
    <property type="entry name" value="FI05912P-RELATED"/>
    <property type="match status" value="1"/>
</dbReference>
<dbReference type="SUPFAM" id="SSF48366">
    <property type="entry name" value="Ras GEF"/>
    <property type="match status" value="1"/>
</dbReference>
<proteinExistence type="predicted"/>
<evidence type="ECO:0000256" key="2">
    <source>
        <dbReference type="PROSITE-ProRule" id="PRU00168"/>
    </source>
</evidence>
<reference evidence="4 5" key="1">
    <citation type="submission" date="2021-04" db="EMBL/GenBank/DDBJ databases">
        <authorList>
            <person name="Bliznina A."/>
        </authorList>
    </citation>
    <scope>NUCLEOTIDE SEQUENCE [LARGE SCALE GENOMIC DNA]</scope>
</reference>
<dbReference type="InterPro" id="IPR023578">
    <property type="entry name" value="Ras_GEF_dom_sf"/>
</dbReference>
<organism evidence="4 5">
    <name type="scientific">Oikopleura dioica</name>
    <name type="common">Tunicate</name>
    <dbReference type="NCBI Taxonomy" id="34765"/>
    <lineage>
        <taxon>Eukaryota</taxon>
        <taxon>Metazoa</taxon>
        <taxon>Chordata</taxon>
        <taxon>Tunicata</taxon>
        <taxon>Appendicularia</taxon>
        <taxon>Copelata</taxon>
        <taxon>Oikopleuridae</taxon>
        <taxon>Oikopleura</taxon>
    </lineage>
</organism>
<accession>A0ABN7SSN1</accession>